<dbReference type="CDD" id="cd00090">
    <property type="entry name" value="HTH_ARSR"/>
    <property type="match status" value="1"/>
</dbReference>
<dbReference type="SUPFAM" id="SSF54909">
    <property type="entry name" value="Dimeric alpha+beta barrel"/>
    <property type="match status" value="1"/>
</dbReference>
<gene>
    <name evidence="5" type="ORF">SAMN05444417_0889</name>
</gene>
<dbReference type="GO" id="GO:0043200">
    <property type="term" value="P:response to amino acid"/>
    <property type="evidence" value="ECO:0007669"/>
    <property type="project" value="TreeGrafter"/>
</dbReference>
<dbReference type="RefSeq" id="WP_073326627.1">
    <property type="nucleotide sequence ID" value="NZ_FQYO01000002.1"/>
</dbReference>
<evidence type="ECO:0000256" key="1">
    <source>
        <dbReference type="ARBA" id="ARBA00023015"/>
    </source>
</evidence>
<dbReference type="InterPro" id="IPR019888">
    <property type="entry name" value="Tscrpt_reg_AsnC-like"/>
</dbReference>
<dbReference type="AlphaFoldDB" id="A0A1M6BWZ9"/>
<dbReference type="SUPFAM" id="SSF46785">
    <property type="entry name" value="Winged helix' DNA-binding domain"/>
    <property type="match status" value="1"/>
</dbReference>
<sequence length="166" mass="18602">MPGGRLDEIDRRILAELQADGRMTNVELASRVGISAPPCLRRVRGLEEQGYIRGYHADVDPHELGFEVQVFAMVGLRSQSEADLSAFEERVRGWPLVRECHMLNGEVDFILKCTAPDLRTFQAFLTEELTAAPNVASVRTSLVIRQGKDEPGVPFDVLEERVVRKV</sequence>
<feature type="domain" description="HTH asnC-type" evidence="4">
    <location>
        <begin position="6"/>
        <end position="67"/>
    </location>
</feature>
<dbReference type="PRINTS" id="PR00033">
    <property type="entry name" value="HTHASNC"/>
</dbReference>
<dbReference type="PROSITE" id="PS00519">
    <property type="entry name" value="HTH_ASNC_1"/>
    <property type="match status" value="1"/>
</dbReference>
<evidence type="ECO:0000256" key="2">
    <source>
        <dbReference type="ARBA" id="ARBA00023125"/>
    </source>
</evidence>
<dbReference type="InterPro" id="IPR019887">
    <property type="entry name" value="Tscrpt_reg_AsnC/Lrp_C"/>
</dbReference>
<keyword evidence="2" id="KW-0238">DNA-binding</keyword>
<evidence type="ECO:0000313" key="6">
    <source>
        <dbReference type="Proteomes" id="UP000184292"/>
    </source>
</evidence>
<dbReference type="Proteomes" id="UP000184292">
    <property type="component" value="Unassembled WGS sequence"/>
</dbReference>
<organism evidence="5 6">
    <name type="scientific">Wenxinia saemankumensis</name>
    <dbReference type="NCBI Taxonomy" id="1447782"/>
    <lineage>
        <taxon>Bacteria</taxon>
        <taxon>Pseudomonadati</taxon>
        <taxon>Pseudomonadota</taxon>
        <taxon>Alphaproteobacteria</taxon>
        <taxon>Rhodobacterales</taxon>
        <taxon>Roseobacteraceae</taxon>
        <taxon>Wenxinia</taxon>
    </lineage>
</organism>
<reference evidence="5 6" key="1">
    <citation type="submission" date="2016-11" db="EMBL/GenBank/DDBJ databases">
        <authorList>
            <person name="Jaros S."/>
            <person name="Januszkiewicz K."/>
            <person name="Wedrychowicz H."/>
        </authorList>
    </citation>
    <scope>NUCLEOTIDE SEQUENCE [LARGE SCALE GENOMIC DNA]</scope>
    <source>
        <strain evidence="5 6">DSM 100565</strain>
    </source>
</reference>
<dbReference type="PROSITE" id="PS50956">
    <property type="entry name" value="HTH_ASNC_2"/>
    <property type="match status" value="1"/>
</dbReference>
<dbReference type="STRING" id="1447782.SAMN05444417_0889"/>
<dbReference type="Gene3D" id="1.10.10.10">
    <property type="entry name" value="Winged helix-like DNA-binding domain superfamily/Winged helix DNA-binding domain"/>
    <property type="match status" value="1"/>
</dbReference>
<evidence type="ECO:0000313" key="5">
    <source>
        <dbReference type="EMBL" id="SHI53163.1"/>
    </source>
</evidence>
<dbReference type="InterPro" id="IPR019885">
    <property type="entry name" value="Tscrpt_reg_HTH_AsnC-type_CS"/>
</dbReference>
<dbReference type="FunFam" id="1.10.10.10:FF:000186">
    <property type="entry name" value="AsnC family transcriptional regulator"/>
    <property type="match status" value="1"/>
</dbReference>
<dbReference type="GO" id="GO:0043565">
    <property type="term" value="F:sequence-specific DNA binding"/>
    <property type="evidence" value="ECO:0007669"/>
    <property type="project" value="InterPro"/>
</dbReference>
<dbReference type="OrthoDB" id="9811243at2"/>
<dbReference type="InterPro" id="IPR000485">
    <property type="entry name" value="AsnC-type_HTH_dom"/>
</dbReference>
<dbReference type="GO" id="GO:0006355">
    <property type="term" value="P:regulation of DNA-templated transcription"/>
    <property type="evidence" value="ECO:0007669"/>
    <property type="project" value="UniProtKB-ARBA"/>
</dbReference>
<keyword evidence="3" id="KW-0804">Transcription</keyword>
<accession>A0A1M6BWZ9</accession>
<name>A0A1M6BWZ9_9RHOB</name>
<protein>
    <submittedName>
        <fullName evidence="5">Transcriptional regulator, AsnC family</fullName>
    </submittedName>
</protein>
<dbReference type="InterPro" id="IPR011991">
    <property type="entry name" value="ArsR-like_HTH"/>
</dbReference>
<keyword evidence="6" id="KW-1185">Reference proteome</keyword>
<evidence type="ECO:0000259" key="4">
    <source>
        <dbReference type="PROSITE" id="PS50956"/>
    </source>
</evidence>
<dbReference type="InterPro" id="IPR036390">
    <property type="entry name" value="WH_DNA-bd_sf"/>
</dbReference>
<dbReference type="Pfam" id="PF01037">
    <property type="entry name" value="AsnC_trans_reg"/>
    <property type="match status" value="1"/>
</dbReference>
<dbReference type="InterPro" id="IPR011008">
    <property type="entry name" value="Dimeric_a/b-barrel"/>
</dbReference>
<dbReference type="PANTHER" id="PTHR30154">
    <property type="entry name" value="LEUCINE-RESPONSIVE REGULATORY PROTEIN"/>
    <property type="match status" value="1"/>
</dbReference>
<dbReference type="SMART" id="SM00344">
    <property type="entry name" value="HTH_ASNC"/>
    <property type="match status" value="1"/>
</dbReference>
<dbReference type="Gene3D" id="3.30.70.920">
    <property type="match status" value="1"/>
</dbReference>
<dbReference type="PANTHER" id="PTHR30154:SF34">
    <property type="entry name" value="TRANSCRIPTIONAL REGULATOR AZLB"/>
    <property type="match status" value="1"/>
</dbReference>
<dbReference type="EMBL" id="FQYO01000002">
    <property type="protein sequence ID" value="SHI53163.1"/>
    <property type="molecule type" value="Genomic_DNA"/>
</dbReference>
<dbReference type="Pfam" id="PF13412">
    <property type="entry name" value="HTH_24"/>
    <property type="match status" value="1"/>
</dbReference>
<evidence type="ECO:0000256" key="3">
    <source>
        <dbReference type="ARBA" id="ARBA00023163"/>
    </source>
</evidence>
<proteinExistence type="predicted"/>
<dbReference type="InterPro" id="IPR036388">
    <property type="entry name" value="WH-like_DNA-bd_sf"/>
</dbReference>
<keyword evidence="1" id="KW-0805">Transcription regulation</keyword>
<dbReference type="GO" id="GO:0005829">
    <property type="term" value="C:cytosol"/>
    <property type="evidence" value="ECO:0007669"/>
    <property type="project" value="TreeGrafter"/>
</dbReference>